<dbReference type="GO" id="GO:0052915">
    <property type="term" value="F:23S rRNA (guanine(2445)-N(2))-methyltransferase activity"/>
    <property type="evidence" value="ECO:0007669"/>
    <property type="project" value="UniProtKB-EC"/>
</dbReference>
<dbReference type="SUPFAM" id="SSF53335">
    <property type="entry name" value="S-adenosyl-L-methionine-dependent methyltransferases"/>
    <property type="match status" value="1"/>
</dbReference>
<sequence>MNYKLIATTTFGIEAVAAKELKNLGYENLKVENGKVEYEGDEMDIAISNVWLRTAERVLIKVAEFKAESFEELFNGTKDVDWGKYIPVDGKMHVVGKSIKSKLYSVPDCQSIVKRAIVKSMEETYNREWFSEDGPVYKIEVAILKDIVTLTIDTSGEGLHKRGYRQNSGAAPIKETLAAAMVLLSRWNKDKVLIDPFCGSGTILIEAALIANNIAPGLKRRFVSETWPSMNKVMWMQVREGALKAVKKSPAKFIGYDIDNWVLKTAKNNAIKASVSNFIEFHKLDFNEFSSSKKDAIIITNPPYGERLGEKEQIEKLTKKMGDVIRELNTWDINVFTAYTDFQKVAKIKASKNRKLYNGRLLCYYYQYLTNNK</sequence>
<dbReference type="InterPro" id="IPR029063">
    <property type="entry name" value="SAM-dependent_MTases_sf"/>
</dbReference>
<proteinExistence type="predicted"/>
<dbReference type="PROSITE" id="PS51165">
    <property type="entry name" value="THUMP"/>
    <property type="match status" value="1"/>
</dbReference>
<dbReference type="InterPro" id="IPR004114">
    <property type="entry name" value="THUMP_dom"/>
</dbReference>
<comment type="caution">
    <text evidence="5">The sequence shown here is derived from an EMBL/GenBank/DDBJ whole genome shotgun (WGS) entry which is preliminary data.</text>
</comment>
<dbReference type="EC" id="2.1.1.173" evidence="5"/>
<dbReference type="Pfam" id="PF02926">
    <property type="entry name" value="THUMP"/>
    <property type="match status" value="1"/>
</dbReference>
<evidence type="ECO:0000259" key="4">
    <source>
        <dbReference type="PROSITE" id="PS51165"/>
    </source>
</evidence>
<organism evidence="5 6">
    <name type="scientific">Sarcina ventriculi</name>
    <name type="common">Clostridium ventriculi</name>
    <dbReference type="NCBI Taxonomy" id="1267"/>
    <lineage>
        <taxon>Bacteria</taxon>
        <taxon>Bacillati</taxon>
        <taxon>Bacillota</taxon>
        <taxon>Clostridia</taxon>
        <taxon>Eubacteriales</taxon>
        <taxon>Clostridiaceae</taxon>
        <taxon>Sarcina</taxon>
    </lineage>
</organism>
<keyword evidence="2 5" id="KW-0808">Transferase</keyword>
<keyword evidence="1 5" id="KW-0489">Methyltransferase</keyword>
<evidence type="ECO:0000313" key="6">
    <source>
        <dbReference type="Proteomes" id="UP000095488"/>
    </source>
</evidence>
<evidence type="ECO:0000256" key="2">
    <source>
        <dbReference type="ARBA" id="ARBA00022679"/>
    </source>
</evidence>
<dbReference type="RefSeq" id="WP_055257291.1">
    <property type="nucleotide sequence ID" value="NZ_CABIXL010000001.1"/>
</dbReference>
<dbReference type="InterPro" id="IPR002052">
    <property type="entry name" value="DNA_methylase_N6_adenine_CS"/>
</dbReference>
<dbReference type="SMART" id="SM00981">
    <property type="entry name" value="THUMP"/>
    <property type="match status" value="1"/>
</dbReference>
<dbReference type="Gene3D" id="3.30.2130.30">
    <property type="match status" value="1"/>
</dbReference>
<dbReference type="PROSITE" id="PS01261">
    <property type="entry name" value="UPF0020"/>
    <property type="match status" value="1"/>
</dbReference>
<name>A0ABP2AME4_SARVE</name>
<protein>
    <submittedName>
        <fullName evidence="5">Ribosomal RNA large subunit methyltransferase L</fullName>
        <ecNumber evidence="5">2.1.1.173</ecNumber>
    </submittedName>
</protein>
<evidence type="ECO:0000256" key="3">
    <source>
        <dbReference type="PROSITE-ProRule" id="PRU00529"/>
    </source>
</evidence>
<dbReference type="EMBL" id="CYZR01000001">
    <property type="protein sequence ID" value="CUN51824.1"/>
    <property type="molecule type" value="Genomic_DNA"/>
</dbReference>
<dbReference type="InterPro" id="IPR053943">
    <property type="entry name" value="RlmKL-like_Mtase_CS"/>
</dbReference>
<keyword evidence="3" id="KW-0694">RNA-binding</keyword>
<evidence type="ECO:0000313" key="5">
    <source>
        <dbReference type="EMBL" id="CUN51824.1"/>
    </source>
</evidence>
<dbReference type="Gene3D" id="3.40.50.150">
    <property type="entry name" value="Vaccinia Virus protein VP39"/>
    <property type="match status" value="1"/>
</dbReference>
<dbReference type="CDD" id="cd11715">
    <property type="entry name" value="THUMP_AdoMetMT"/>
    <property type="match status" value="1"/>
</dbReference>
<evidence type="ECO:0000256" key="1">
    <source>
        <dbReference type="ARBA" id="ARBA00022603"/>
    </source>
</evidence>
<reference evidence="5 6" key="1">
    <citation type="submission" date="2015-09" db="EMBL/GenBank/DDBJ databases">
        <authorList>
            <consortium name="Pathogen Informatics"/>
            <person name="Wu L."/>
            <person name="Ma J."/>
        </authorList>
    </citation>
    <scope>NUCLEOTIDE SEQUENCE [LARGE SCALE GENOMIC DNA]</scope>
    <source>
        <strain evidence="5 6">2789STDY5834858</strain>
    </source>
</reference>
<dbReference type="PROSITE" id="PS00092">
    <property type="entry name" value="N6_MTASE"/>
    <property type="match status" value="1"/>
</dbReference>
<dbReference type="InterPro" id="IPR000241">
    <property type="entry name" value="RlmKL-like_Mtase"/>
</dbReference>
<dbReference type="Pfam" id="PF01170">
    <property type="entry name" value="UPF0020"/>
    <property type="match status" value="1"/>
</dbReference>
<keyword evidence="6" id="KW-1185">Reference proteome</keyword>
<dbReference type="Pfam" id="PF22020">
    <property type="entry name" value="RlmL_1st"/>
    <property type="match status" value="1"/>
</dbReference>
<dbReference type="PANTHER" id="PTHR47313">
    <property type="entry name" value="RIBOSOMAL RNA LARGE SUBUNIT METHYLTRANSFERASE K/L"/>
    <property type="match status" value="1"/>
</dbReference>
<gene>
    <name evidence="5" type="primary">rlmL</name>
    <name evidence="5" type="ORF">ERS852473_00405</name>
</gene>
<feature type="domain" description="THUMP" evidence="4">
    <location>
        <begin position="44"/>
        <end position="154"/>
    </location>
</feature>
<accession>A0ABP2AME4</accession>
<dbReference type="InterPro" id="IPR054170">
    <property type="entry name" value="RlmL_1st"/>
</dbReference>
<dbReference type="Proteomes" id="UP000095488">
    <property type="component" value="Unassembled WGS sequence"/>
</dbReference>
<dbReference type="PANTHER" id="PTHR47313:SF1">
    <property type="entry name" value="RIBOSOMAL RNA LARGE SUBUNIT METHYLTRANSFERASE K_L"/>
    <property type="match status" value="1"/>
</dbReference>